<dbReference type="Proteomes" id="UP000504693">
    <property type="component" value="Chromosome"/>
</dbReference>
<protein>
    <submittedName>
        <fullName evidence="1">Uncharacterized protein</fullName>
    </submittedName>
</protein>
<dbReference type="EMBL" id="CP053921">
    <property type="protein sequence ID" value="QKG71677.1"/>
    <property type="molecule type" value="Genomic_DNA"/>
</dbReference>
<reference evidence="1 2" key="1">
    <citation type="submission" date="2020-05" db="EMBL/GenBank/DDBJ databases">
        <title>Erythrobacter mangrovi sp. nov., isolated from rhizosphere soil of mangrove plant (Kandelia candel).</title>
        <authorList>
            <person name="Ye Y.H."/>
        </authorList>
    </citation>
    <scope>NUCLEOTIDE SEQUENCE [LARGE SCALE GENOMIC DNA]</scope>
    <source>
        <strain evidence="1 2">EB310</strain>
    </source>
</reference>
<keyword evidence="2" id="KW-1185">Reference proteome</keyword>
<dbReference type="RefSeq" id="WP_173214745.1">
    <property type="nucleotide sequence ID" value="NZ_CP053921.1"/>
</dbReference>
<accession>A0A7D4AU53</accession>
<dbReference type="PROSITE" id="PS51257">
    <property type="entry name" value="PROKAR_LIPOPROTEIN"/>
    <property type="match status" value="1"/>
</dbReference>
<evidence type="ECO:0000313" key="2">
    <source>
        <dbReference type="Proteomes" id="UP000504693"/>
    </source>
</evidence>
<dbReference type="KEGG" id="emv:HQR01_10040"/>
<dbReference type="AlphaFoldDB" id="A0A7D4AU53"/>
<sequence>MRTALAITTIIALAGCSQQDTLAEIAFGAPSNETAQDDVAGTYKIVLADGSVMIETIGADGTYIDTTEGGAETE</sequence>
<name>A0A7D4AU53_9SPHN</name>
<evidence type="ECO:0000313" key="1">
    <source>
        <dbReference type="EMBL" id="QKG71677.1"/>
    </source>
</evidence>
<proteinExistence type="predicted"/>
<gene>
    <name evidence="1" type="ORF">HQR01_10040</name>
</gene>
<organism evidence="1 2">
    <name type="scientific">Erythrobacter mangrovi</name>
    <dbReference type="NCBI Taxonomy" id="2739433"/>
    <lineage>
        <taxon>Bacteria</taxon>
        <taxon>Pseudomonadati</taxon>
        <taxon>Pseudomonadota</taxon>
        <taxon>Alphaproteobacteria</taxon>
        <taxon>Sphingomonadales</taxon>
        <taxon>Erythrobacteraceae</taxon>
        <taxon>Erythrobacter/Porphyrobacter group</taxon>
        <taxon>Erythrobacter</taxon>
    </lineage>
</organism>